<evidence type="ECO:0000256" key="6">
    <source>
        <dbReference type="ARBA" id="ARBA00022741"/>
    </source>
</evidence>
<dbReference type="OrthoDB" id="559450at2"/>
<evidence type="ECO:0000256" key="4">
    <source>
        <dbReference type="ARBA" id="ARBA00022695"/>
    </source>
</evidence>
<keyword evidence="7" id="KW-0067">ATP-binding</keyword>
<dbReference type="InterPro" id="IPR002934">
    <property type="entry name" value="Polymerase_NTP_transf_dom"/>
</dbReference>
<dbReference type="GO" id="GO:0005524">
    <property type="term" value="F:ATP binding"/>
    <property type="evidence" value="ECO:0007669"/>
    <property type="project" value="UniProtKB-KW"/>
</dbReference>
<evidence type="ECO:0000256" key="3">
    <source>
        <dbReference type="ARBA" id="ARBA00022679"/>
    </source>
</evidence>
<dbReference type="PANTHER" id="PTHR33571:SF12">
    <property type="entry name" value="BSL3053 PROTEIN"/>
    <property type="match status" value="1"/>
</dbReference>
<keyword evidence="2" id="KW-1277">Toxin-antitoxin system</keyword>
<dbReference type="Gene3D" id="3.30.460.10">
    <property type="entry name" value="Beta Polymerase, domain 2"/>
    <property type="match status" value="1"/>
</dbReference>
<keyword evidence="12" id="KW-1185">Reference proteome</keyword>
<dbReference type="GO" id="GO:0046872">
    <property type="term" value="F:metal ion binding"/>
    <property type="evidence" value="ECO:0007669"/>
    <property type="project" value="UniProtKB-KW"/>
</dbReference>
<evidence type="ECO:0000256" key="9">
    <source>
        <dbReference type="ARBA" id="ARBA00038276"/>
    </source>
</evidence>
<comment type="cofactor">
    <cofactor evidence="1">
        <name>Mg(2+)</name>
        <dbReference type="ChEBI" id="CHEBI:18420"/>
    </cofactor>
</comment>
<reference evidence="11 12" key="1">
    <citation type="submission" date="2019-01" db="EMBL/GenBank/DDBJ databases">
        <authorList>
            <person name="Chen W.-M."/>
        </authorList>
    </citation>
    <scope>NUCLEOTIDE SEQUENCE [LARGE SCALE GENOMIC DNA]</scope>
    <source>
        <strain evidence="11 12">CCP-7</strain>
    </source>
</reference>
<evidence type="ECO:0000313" key="11">
    <source>
        <dbReference type="EMBL" id="RVT93928.1"/>
    </source>
</evidence>
<evidence type="ECO:0000256" key="1">
    <source>
        <dbReference type="ARBA" id="ARBA00001946"/>
    </source>
</evidence>
<keyword evidence="4" id="KW-0548">Nucleotidyltransferase</keyword>
<dbReference type="EMBL" id="SACN01000001">
    <property type="protein sequence ID" value="RVT93928.1"/>
    <property type="molecule type" value="Genomic_DNA"/>
</dbReference>
<dbReference type="SUPFAM" id="SSF81301">
    <property type="entry name" value="Nucleotidyltransferase"/>
    <property type="match status" value="1"/>
</dbReference>
<evidence type="ECO:0000313" key="12">
    <source>
        <dbReference type="Proteomes" id="UP000282971"/>
    </source>
</evidence>
<dbReference type="Pfam" id="PF01909">
    <property type="entry name" value="NTP_transf_2"/>
    <property type="match status" value="1"/>
</dbReference>
<evidence type="ECO:0000259" key="10">
    <source>
        <dbReference type="Pfam" id="PF01909"/>
    </source>
</evidence>
<feature type="domain" description="Polymerase nucleotidyl transferase" evidence="10">
    <location>
        <begin position="15"/>
        <end position="89"/>
    </location>
</feature>
<name>A0A437M871_9SPHN</name>
<proteinExistence type="inferred from homology"/>
<dbReference type="InterPro" id="IPR052038">
    <property type="entry name" value="Type-VII_TA_antitoxin"/>
</dbReference>
<protein>
    <submittedName>
        <fullName evidence="11">DNA polymerase beta</fullName>
    </submittedName>
</protein>
<evidence type="ECO:0000256" key="5">
    <source>
        <dbReference type="ARBA" id="ARBA00022723"/>
    </source>
</evidence>
<gene>
    <name evidence="11" type="ORF">EOD43_08720</name>
</gene>
<keyword evidence="6" id="KW-0547">Nucleotide-binding</keyword>
<comment type="caution">
    <text evidence="11">The sequence shown here is derived from an EMBL/GenBank/DDBJ whole genome shotgun (WGS) entry which is preliminary data.</text>
</comment>
<dbReference type="Proteomes" id="UP000282971">
    <property type="component" value="Unassembled WGS sequence"/>
</dbReference>
<keyword evidence="5" id="KW-0479">Metal-binding</keyword>
<dbReference type="AlphaFoldDB" id="A0A437M871"/>
<keyword evidence="8" id="KW-0460">Magnesium</keyword>
<accession>A0A437M871</accession>
<sequence>MTRDEALARLRPHERELRSAGVDALYLFGSTGRNEAKATSDVDLLFDLDDASDMSLIEFARIRSQLADYLAAPVDLVERRTLRPRVKARVIPELVQVF</sequence>
<keyword evidence="3" id="KW-0808">Transferase</keyword>
<dbReference type="InterPro" id="IPR043519">
    <property type="entry name" value="NT_sf"/>
</dbReference>
<evidence type="ECO:0000256" key="7">
    <source>
        <dbReference type="ARBA" id="ARBA00022840"/>
    </source>
</evidence>
<evidence type="ECO:0000256" key="2">
    <source>
        <dbReference type="ARBA" id="ARBA00022649"/>
    </source>
</evidence>
<dbReference type="GO" id="GO:0016779">
    <property type="term" value="F:nucleotidyltransferase activity"/>
    <property type="evidence" value="ECO:0007669"/>
    <property type="project" value="UniProtKB-KW"/>
</dbReference>
<evidence type="ECO:0000256" key="8">
    <source>
        <dbReference type="ARBA" id="ARBA00022842"/>
    </source>
</evidence>
<comment type="similarity">
    <text evidence="9">Belongs to the MntA antitoxin family.</text>
</comment>
<organism evidence="11 12">
    <name type="scientific">Sphingomonas crocodyli</name>
    <dbReference type="NCBI Taxonomy" id="1979270"/>
    <lineage>
        <taxon>Bacteria</taxon>
        <taxon>Pseudomonadati</taxon>
        <taxon>Pseudomonadota</taxon>
        <taxon>Alphaproteobacteria</taxon>
        <taxon>Sphingomonadales</taxon>
        <taxon>Sphingomonadaceae</taxon>
        <taxon>Sphingomonas</taxon>
    </lineage>
</organism>
<dbReference type="PANTHER" id="PTHR33571">
    <property type="entry name" value="SSL8005 PROTEIN"/>
    <property type="match status" value="1"/>
</dbReference>
<dbReference type="RefSeq" id="WP_127743039.1">
    <property type="nucleotide sequence ID" value="NZ_SACN01000001.1"/>
</dbReference>